<dbReference type="InterPro" id="IPR009236">
    <property type="entry name" value="Chordopox_A13L"/>
</dbReference>
<evidence type="ECO:0000313" key="10">
    <source>
        <dbReference type="Proteomes" id="UP000134642"/>
    </source>
</evidence>
<keyword evidence="7 8" id="KW-0472">Membrane</keyword>
<dbReference type="GO" id="GO:0055036">
    <property type="term" value="C:virion membrane"/>
    <property type="evidence" value="ECO:0007669"/>
    <property type="project" value="UniProtKB-SubCell"/>
</dbReference>
<evidence type="ECO:0000256" key="8">
    <source>
        <dbReference type="SAM" id="Phobius"/>
    </source>
</evidence>
<evidence type="ECO:0000256" key="5">
    <source>
        <dbReference type="ARBA" id="ARBA00022921"/>
    </source>
</evidence>
<comment type="subcellular location">
    <subcellularLocation>
        <location evidence="2">Virion membrane</location>
        <topology evidence="2">Single-pass membrane protein</topology>
    </subcellularLocation>
</comment>
<feature type="transmembrane region" description="Helical" evidence="8">
    <location>
        <begin position="6"/>
        <end position="23"/>
    </location>
</feature>
<dbReference type="Proteomes" id="UP000134642">
    <property type="component" value="Segment"/>
</dbReference>
<keyword evidence="4" id="KW-0946">Virion</keyword>
<accession>A0A075CIC9</accession>
<evidence type="ECO:0000256" key="7">
    <source>
        <dbReference type="ARBA" id="ARBA00023136"/>
    </source>
</evidence>
<proteinExistence type="predicted"/>
<protein>
    <submittedName>
        <fullName evidence="9">IMV membrane protein</fullName>
    </submittedName>
</protein>
<evidence type="ECO:0000313" key="9">
    <source>
        <dbReference type="EMBL" id="AGZ95419.1"/>
    </source>
</evidence>
<keyword evidence="5" id="KW-0426">Late protein</keyword>
<evidence type="ECO:0000256" key="2">
    <source>
        <dbReference type="ARBA" id="ARBA00004381"/>
    </source>
</evidence>
<dbReference type="EMBL" id="KC951854">
    <property type="protein sequence ID" value="AGZ95419.1"/>
    <property type="molecule type" value="Genomic_DNA"/>
</dbReference>
<name>A0A075CIC9_9POXV</name>
<evidence type="ECO:0000256" key="3">
    <source>
        <dbReference type="ARBA" id="ARBA00022692"/>
    </source>
</evidence>
<comment type="function">
    <text evidence="1">Essential for the encapsidation of DNA into immature virions (IV) and the subsequent maturation of IV into mature virions (MV).</text>
</comment>
<keyword evidence="6 8" id="KW-1133">Transmembrane helix</keyword>
<evidence type="ECO:0000256" key="1">
    <source>
        <dbReference type="ARBA" id="ARBA00003039"/>
    </source>
</evidence>
<reference evidence="9 10" key="1">
    <citation type="journal article" date="2014" name="Vet. Microbiol.">
        <title>Complete genome sequence analysis of goatpox virus isolated from China shows high variation.</title>
        <authorList>
            <person name="Zeng X."/>
            <person name="Chi X."/>
            <person name="Li W."/>
            <person name="Hao W."/>
            <person name="Li M."/>
            <person name="Huang X."/>
            <person name="Huang Y."/>
            <person name="Rock D.L."/>
            <person name="Luo S."/>
            <person name="Wang S."/>
        </authorList>
    </citation>
    <scope>NUCLEOTIDE SEQUENCE [LARGE SCALE GENOMIC DNA]</scope>
    <source>
        <strain evidence="9">FZ</strain>
    </source>
</reference>
<organism evidence="9 10">
    <name type="scientific">Goatpox virus FZ</name>
    <dbReference type="NCBI Taxonomy" id="1416740"/>
    <lineage>
        <taxon>Viruses</taxon>
        <taxon>Varidnaviria</taxon>
        <taxon>Bamfordvirae</taxon>
        <taxon>Nucleocytoviricota</taxon>
        <taxon>Pokkesviricetes</taxon>
        <taxon>Chitovirales</taxon>
        <taxon>Poxviridae</taxon>
        <taxon>Chordopoxvirinae</taxon>
        <taxon>Capripoxvirus</taxon>
        <taxon>Capripoxvirus goatpox</taxon>
        <taxon>Goatpox virus</taxon>
    </lineage>
</organism>
<evidence type="ECO:0000256" key="6">
    <source>
        <dbReference type="ARBA" id="ARBA00022989"/>
    </source>
</evidence>
<gene>
    <name evidence="9" type="primary">GTPV100</name>
</gene>
<sequence length="67" mass="7748">MIGDIFLVIICVVVIGLIVYGIYNKKTTTNKNHEAEKYEKMNELKTGYVDKLESKHLTSFYKLFSSK</sequence>
<keyword evidence="3 8" id="KW-0812">Transmembrane</keyword>
<dbReference type="Pfam" id="PF05961">
    <property type="entry name" value="Chordopox_A13L"/>
    <property type="match status" value="1"/>
</dbReference>
<evidence type="ECO:0000256" key="4">
    <source>
        <dbReference type="ARBA" id="ARBA00022844"/>
    </source>
</evidence>